<evidence type="ECO:0000313" key="1">
    <source>
        <dbReference type="EMBL" id="QSS55789.1"/>
    </source>
</evidence>
<dbReference type="EMBL" id="CP069105">
    <property type="protein sequence ID" value="QSS55789.1"/>
    <property type="molecule type" value="Genomic_DNA"/>
</dbReference>
<sequence>MIRMIKRRGGCGLYGHATILGRTGRYQRHLPRLPDRAGRHNKLTQQMRACDWIDLAHRAQLSENPVTRLRDLGCDSAQQEPTPCFLINQCLVLPALLCSLLSPPLCFFSTFQFDSASPHVLYRSRYCHLRFCIHPLSQPKPNHSK</sequence>
<accession>A0A8A1LPC8</accession>
<name>A0A8A1LPC8_AJEC8</name>
<dbReference type="VEuPathDB" id="FungiDB:I7I53_03768"/>
<gene>
    <name evidence="1" type="primary">HTA2</name>
    <name evidence="1" type="ORF">I7I53_03768</name>
</gene>
<evidence type="ECO:0000313" key="2">
    <source>
        <dbReference type="Proteomes" id="UP000663419"/>
    </source>
</evidence>
<protein>
    <submittedName>
        <fullName evidence="1">Histone H2A</fullName>
    </submittedName>
</protein>
<organism evidence="1 2">
    <name type="scientific">Ajellomyces capsulatus (strain H88)</name>
    <name type="common">Darling's disease fungus</name>
    <name type="synonym">Histoplasma capsulatum</name>
    <dbReference type="NCBI Taxonomy" id="544711"/>
    <lineage>
        <taxon>Eukaryota</taxon>
        <taxon>Fungi</taxon>
        <taxon>Dikarya</taxon>
        <taxon>Ascomycota</taxon>
        <taxon>Pezizomycotina</taxon>
        <taxon>Eurotiomycetes</taxon>
        <taxon>Eurotiomycetidae</taxon>
        <taxon>Onygenales</taxon>
        <taxon>Ajellomycetaceae</taxon>
        <taxon>Histoplasma</taxon>
    </lineage>
</organism>
<proteinExistence type="predicted"/>
<dbReference type="AlphaFoldDB" id="A0A8A1LPC8"/>
<dbReference type="Proteomes" id="UP000663419">
    <property type="component" value="Chromosome 4"/>
</dbReference>
<reference evidence="1" key="1">
    <citation type="submission" date="2021-01" db="EMBL/GenBank/DDBJ databases">
        <title>Chromosome-level genome assembly of a human fungal pathogen reveals clustering of transcriptionally co-regulated genes.</title>
        <authorList>
            <person name="Voorhies M."/>
            <person name="Cohen S."/>
            <person name="Shea T.P."/>
            <person name="Petrus S."/>
            <person name="Munoz J.F."/>
            <person name="Poplawski S."/>
            <person name="Goldman W.E."/>
            <person name="Michael T."/>
            <person name="Cuomo C.A."/>
            <person name="Sil A."/>
            <person name="Beyhan S."/>
        </authorList>
    </citation>
    <scope>NUCLEOTIDE SEQUENCE</scope>
    <source>
        <strain evidence="1">H88</strain>
    </source>
</reference>